<dbReference type="PANTHER" id="PTHR36439">
    <property type="entry name" value="BLL4334 PROTEIN"/>
    <property type="match status" value="1"/>
</dbReference>
<dbReference type="AlphaFoldDB" id="A0A1R4JCR1"/>
<evidence type="ECO:0000313" key="1">
    <source>
        <dbReference type="EMBL" id="SJN29585.1"/>
    </source>
</evidence>
<dbReference type="Pfam" id="PF08002">
    <property type="entry name" value="DUF1697"/>
    <property type="match status" value="1"/>
</dbReference>
<protein>
    <recommendedName>
        <fullName evidence="3">DUF1697 domain-containing protein</fullName>
    </recommendedName>
</protein>
<dbReference type="PIRSF" id="PIRSF008502">
    <property type="entry name" value="UCP008502"/>
    <property type="match status" value="1"/>
</dbReference>
<organism evidence="1 2">
    <name type="scientific">Luteococcus japonicus LSP_Lj1</name>
    <dbReference type="NCBI Taxonomy" id="1255658"/>
    <lineage>
        <taxon>Bacteria</taxon>
        <taxon>Bacillati</taxon>
        <taxon>Actinomycetota</taxon>
        <taxon>Actinomycetes</taxon>
        <taxon>Propionibacteriales</taxon>
        <taxon>Propionibacteriaceae</taxon>
        <taxon>Luteococcus</taxon>
    </lineage>
</organism>
<dbReference type="RefSeq" id="WP_179110635.1">
    <property type="nucleotide sequence ID" value="NZ_FUKQ01000025.1"/>
</dbReference>
<sequence length="175" mass="18756">MTVRVAFLRGINVGKAHRVPMAELRALATGLGLTDVATHLQSGNLLHSSEADPEADRLRLAAALEEAFGFTVDVVVVEADRLADLVAAHPFADGDPKRVHLGFAPGALPHGLRDELEALAREGERFEPRDDVLFADFGQGVHDSRAGNALARLVRPGFVTLRNLATVGALVERSR</sequence>
<dbReference type="Gene3D" id="3.30.70.1280">
    <property type="entry name" value="SP0830-like domains"/>
    <property type="match status" value="1"/>
</dbReference>
<reference evidence="1 2" key="1">
    <citation type="submission" date="2017-02" db="EMBL/GenBank/DDBJ databases">
        <authorList>
            <person name="Peterson S.W."/>
        </authorList>
    </citation>
    <scope>NUCLEOTIDE SEQUENCE [LARGE SCALE GENOMIC DNA]</scope>
    <source>
        <strain evidence="1 2">LSP_Lj1</strain>
    </source>
</reference>
<evidence type="ECO:0000313" key="2">
    <source>
        <dbReference type="Proteomes" id="UP000188342"/>
    </source>
</evidence>
<accession>A0A1R4JCR1</accession>
<gene>
    <name evidence="1" type="ORF">FM114_06725</name>
</gene>
<dbReference type="Proteomes" id="UP000188342">
    <property type="component" value="Unassembled WGS sequence"/>
</dbReference>
<keyword evidence="2" id="KW-1185">Reference proteome</keyword>
<dbReference type="InterPro" id="IPR012545">
    <property type="entry name" value="DUF1697"/>
</dbReference>
<dbReference type="PANTHER" id="PTHR36439:SF1">
    <property type="entry name" value="DUF1697 DOMAIN-CONTAINING PROTEIN"/>
    <property type="match status" value="1"/>
</dbReference>
<name>A0A1R4JCR1_9ACTN</name>
<dbReference type="SUPFAM" id="SSF160379">
    <property type="entry name" value="SP0830-like"/>
    <property type="match status" value="1"/>
</dbReference>
<dbReference type="EMBL" id="FUKQ01000025">
    <property type="protein sequence ID" value="SJN29585.1"/>
    <property type="molecule type" value="Genomic_DNA"/>
</dbReference>
<evidence type="ECO:0008006" key="3">
    <source>
        <dbReference type="Google" id="ProtNLM"/>
    </source>
</evidence>
<proteinExistence type="predicted"/>
<dbReference type="STRING" id="1255658.FM114_06725"/>